<evidence type="ECO:0000313" key="2">
    <source>
        <dbReference type="Proteomes" id="UP001207468"/>
    </source>
</evidence>
<comment type="caution">
    <text evidence="1">The sequence shown here is derived from an EMBL/GenBank/DDBJ whole genome shotgun (WGS) entry which is preliminary data.</text>
</comment>
<protein>
    <submittedName>
        <fullName evidence="1">Uncharacterized protein</fullName>
    </submittedName>
</protein>
<sequence length="270" mass="30069">MASLGRSRPDWHIGVLFYQSCETTSEVTPSWPWEGMVHEEEQPGEPTSKDGGGKAGMQANSKLPPSKSATKIHSQISCPKWALEYNPPIKAIAAQHQALLCRRECQAHDRRTSAFQSQITDLDVGRYGLDGDLGGGGRLLEGVDTLVTEALHASSAYANFPMIFVRLFCSPGRSGVEFGDHDEGRQEDMWINKMGINWPHSYTPFFRKQNTVCRLQEYIGRFRSILRARELPGTATTTWPGSPGNDKGTSTFPRLHYRINTRFLVAIPSS</sequence>
<accession>A0ACC0U6Z1</accession>
<keyword evidence="2" id="KW-1185">Reference proteome</keyword>
<proteinExistence type="predicted"/>
<dbReference type="EMBL" id="JAGFNK010000148">
    <property type="protein sequence ID" value="KAI9464773.1"/>
    <property type="molecule type" value="Genomic_DNA"/>
</dbReference>
<name>A0ACC0U6Z1_9AGAM</name>
<dbReference type="Proteomes" id="UP001207468">
    <property type="component" value="Unassembled WGS sequence"/>
</dbReference>
<reference evidence="1" key="1">
    <citation type="submission" date="2021-03" db="EMBL/GenBank/DDBJ databases">
        <title>Evolutionary priming and transition to the ectomycorrhizal habit in an iconic lineage of mushroom-forming fungi: is preadaptation a requirement?</title>
        <authorList>
            <consortium name="DOE Joint Genome Institute"/>
            <person name="Looney B.P."/>
            <person name="Miyauchi S."/>
            <person name="Morin E."/>
            <person name="Drula E."/>
            <person name="Courty P.E."/>
            <person name="Chicoki N."/>
            <person name="Fauchery L."/>
            <person name="Kohler A."/>
            <person name="Kuo A."/>
            <person name="LaButti K."/>
            <person name="Pangilinan J."/>
            <person name="Lipzen A."/>
            <person name="Riley R."/>
            <person name="Andreopoulos W."/>
            <person name="He G."/>
            <person name="Johnson J."/>
            <person name="Barry K.W."/>
            <person name="Grigoriev I.V."/>
            <person name="Nagy L."/>
            <person name="Hibbett D."/>
            <person name="Henrissat B."/>
            <person name="Matheny P.B."/>
            <person name="Labbe J."/>
            <person name="Martin A.F."/>
        </authorList>
    </citation>
    <scope>NUCLEOTIDE SEQUENCE</scope>
    <source>
        <strain evidence="1">BPL698</strain>
    </source>
</reference>
<evidence type="ECO:0000313" key="1">
    <source>
        <dbReference type="EMBL" id="KAI9464773.1"/>
    </source>
</evidence>
<gene>
    <name evidence="1" type="ORF">F5148DRAFT_1150136</name>
</gene>
<organism evidence="1 2">
    <name type="scientific">Russula earlei</name>
    <dbReference type="NCBI Taxonomy" id="71964"/>
    <lineage>
        <taxon>Eukaryota</taxon>
        <taxon>Fungi</taxon>
        <taxon>Dikarya</taxon>
        <taxon>Basidiomycota</taxon>
        <taxon>Agaricomycotina</taxon>
        <taxon>Agaricomycetes</taxon>
        <taxon>Russulales</taxon>
        <taxon>Russulaceae</taxon>
        <taxon>Russula</taxon>
    </lineage>
</organism>